<dbReference type="GO" id="GO:0043590">
    <property type="term" value="C:bacterial nucleoid"/>
    <property type="evidence" value="ECO:0007669"/>
    <property type="project" value="TreeGrafter"/>
</dbReference>
<protein>
    <recommendedName>
        <fullName evidence="2">DNA repair protein RecO</fullName>
    </recommendedName>
    <alternativeName>
        <fullName evidence="6">Recombination protein O</fullName>
    </alternativeName>
</protein>
<dbReference type="GO" id="GO:0006302">
    <property type="term" value="P:double-strand break repair"/>
    <property type="evidence" value="ECO:0007669"/>
    <property type="project" value="TreeGrafter"/>
</dbReference>
<keyword evidence="4" id="KW-0233">DNA recombination</keyword>
<dbReference type="InterPro" id="IPR042242">
    <property type="entry name" value="RecO_C"/>
</dbReference>
<dbReference type="Pfam" id="PF11967">
    <property type="entry name" value="RecO_N"/>
    <property type="match status" value="1"/>
</dbReference>
<keyword evidence="3" id="KW-0227">DNA damage</keyword>
<evidence type="ECO:0000256" key="6">
    <source>
        <dbReference type="ARBA" id="ARBA00033409"/>
    </source>
</evidence>
<evidence type="ECO:0000259" key="7">
    <source>
        <dbReference type="Pfam" id="PF11967"/>
    </source>
</evidence>
<evidence type="ECO:0000256" key="5">
    <source>
        <dbReference type="ARBA" id="ARBA00023204"/>
    </source>
</evidence>
<dbReference type="EMBL" id="UINC01004819">
    <property type="protein sequence ID" value="SVA17076.1"/>
    <property type="molecule type" value="Genomic_DNA"/>
</dbReference>
<dbReference type="Gene3D" id="1.20.1440.120">
    <property type="entry name" value="Recombination protein O, C-terminal domain"/>
    <property type="match status" value="1"/>
</dbReference>
<dbReference type="InterPro" id="IPR022572">
    <property type="entry name" value="DNA_rep/recomb_RecO_N"/>
</dbReference>
<dbReference type="PANTHER" id="PTHR33991:SF1">
    <property type="entry name" value="DNA REPAIR PROTEIN RECO"/>
    <property type="match status" value="1"/>
</dbReference>
<dbReference type="InterPro" id="IPR012340">
    <property type="entry name" value="NA-bd_OB-fold"/>
</dbReference>
<name>A0A381TLW1_9ZZZZ</name>
<feature type="non-terminal residue" evidence="8">
    <location>
        <position position="1"/>
    </location>
</feature>
<comment type="similarity">
    <text evidence="1">Belongs to the RecO family.</text>
</comment>
<proteinExistence type="inferred from homology"/>
<evidence type="ECO:0000256" key="4">
    <source>
        <dbReference type="ARBA" id="ARBA00023172"/>
    </source>
</evidence>
<dbReference type="PANTHER" id="PTHR33991">
    <property type="entry name" value="DNA REPAIR PROTEIN RECO"/>
    <property type="match status" value="1"/>
</dbReference>
<dbReference type="NCBIfam" id="TIGR00613">
    <property type="entry name" value="reco"/>
    <property type="match status" value="1"/>
</dbReference>
<gene>
    <name evidence="8" type="ORF">METZ01_LOCUS69930</name>
</gene>
<accession>A0A381TLW1</accession>
<dbReference type="Gene3D" id="2.40.50.140">
    <property type="entry name" value="Nucleic acid-binding proteins"/>
    <property type="match status" value="1"/>
</dbReference>
<dbReference type="InterPro" id="IPR003717">
    <property type="entry name" value="RecO"/>
</dbReference>
<dbReference type="InterPro" id="IPR037278">
    <property type="entry name" value="ARFGAP/RecO"/>
</dbReference>
<dbReference type="GO" id="GO:0006310">
    <property type="term" value="P:DNA recombination"/>
    <property type="evidence" value="ECO:0007669"/>
    <property type="project" value="UniProtKB-KW"/>
</dbReference>
<evidence type="ECO:0000256" key="3">
    <source>
        <dbReference type="ARBA" id="ARBA00022763"/>
    </source>
</evidence>
<dbReference type="Pfam" id="PF02565">
    <property type="entry name" value="RecO_C"/>
    <property type="match status" value="1"/>
</dbReference>
<evidence type="ECO:0000313" key="8">
    <source>
        <dbReference type="EMBL" id="SVA17076.1"/>
    </source>
</evidence>
<reference evidence="8" key="1">
    <citation type="submission" date="2018-05" db="EMBL/GenBank/DDBJ databases">
        <authorList>
            <person name="Lanie J.A."/>
            <person name="Ng W.-L."/>
            <person name="Kazmierczak K.M."/>
            <person name="Andrzejewski T.M."/>
            <person name="Davidsen T.M."/>
            <person name="Wayne K.J."/>
            <person name="Tettelin H."/>
            <person name="Glass J.I."/>
            <person name="Rusch D."/>
            <person name="Podicherti R."/>
            <person name="Tsui H.-C.T."/>
            <person name="Winkler M.E."/>
        </authorList>
    </citation>
    <scope>NUCLEOTIDE SEQUENCE</scope>
</reference>
<dbReference type="AlphaFoldDB" id="A0A381TLW1"/>
<keyword evidence="5" id="KW-0234">DNA repair</keyword>
<dbReference type="SUPFAM" id="SSF50249">
    <property type="entry name" value="Nucleic acid-binding proteins"/>
    <property type="match status" value="1"/>
</dbReference>
<sequence length="255" mass="29208">VLIATNAIVLKRIPFSDTSIICRAFTEDCGKVTILAKGVLRPKNITGALLEPINHIHIQYYNKSNRDIQILKDASFIQQYPQIRNNLTRIILGLAIVEIIDRATLDCNPYPVLYRLGWRVLDKLNDASQNFWLVFAFFLYQLSIRLGFMPNLKNCSKCFSEISQGGIDDYTGELVCTKCVTQSQIHLEENSFITLQKITGLHLDDLKSLTIENNSIINPIRFLDLFTSFHIEGLKRVRSMEMVRKLIIEENDKSV</sequence>
<evidence type="ECO:0000256" key="2">
    <source>
        <dbReference type="ARBA" id="ARBA00021310"/>
    </source>
</evidence>
<dbReference type="SUPFAM" id="SSF57863">
    <property type="entry name" value="ArfGap/RecO-like zinc finger"/>
    <property type="match status" value="1"/>
</dbReference>
<organism evidence="8">
    <name type="scientific">marine metagenome</name>
    <dbReference type="NCBI Taxonomy" id="408172"/>
    <lineage>
        <taxon>unclassified sequences</taxon>
        <taxon>metagenomes</taxon>
        <taxon>ecological metagenomes</taxon>
    </lineage>
</organism>
<feature type="domain" description="DNA replication/recombination mediator RecO N-terminal" evidence="7">
    <location>
        <begin position="4"/>
        <end position="80"/>
    </location>
</feature>
<evidence type="ECO:0000256" key="1">
    <source>
        <dbReference type="ARBA" id="ARBA00007452"/>
    </source>
</evidence>
<dbReference type="HAMAP" id="MF_00201">
    <property type="entry name" value="RecO"/>
    <property type="match status" value="1"/>
</dbReference>